<gene>
    <name evidence="1" type="ORF">T265_05424</name>
</gene>
<dbReference type="GeneID" id="20319606"/>
<sequence length="97" mass="11276">MSSEIDKTGCGLMECFQQPCEQFLLDAPRHEKKHVRRMTYPQGRHRYYTFRVGGALAELTEHGLATYDQWSGAEIRLDRNTTIGYTERTSERSYLAL</sequence>
<reference evidence="1 2" key="1">
    <citation type="submission" date="2013-11" db="EMBL/GenBank/DDBJ databases">
        <title>Opisthorchis viverrini - life in the bile duct.</title>
        <authorList>
            <person name="Young N.D."/>
            <person name="Nagarajan N."/>
            <person name="Lin S.J."/>
            <person name="Korhonen P.K."/>
            <person name="Jex A.R."/>
            <person name="Hall R.S."/>
            <person name="Safavi-Hemami H."/>
            <person name="Kaewkong W."/>
            <person name="Bertrand D."/>
            <person name="Gao S."/>
            <person name="Seet Q."/>
            <person name="Wongkham S."/>
            <person name="Teh B.T."/>
            <person name="Wongkham C."/>
            <person name="Intapan P.M."/>
            <person name="Maleewong W."/>
            <person name="Yang X."/>
            <person name="Hu M."/>
            <person name="Wang Z."/>
            <person name="Hofmann A."/>
            <person name="Sternberg P.W."/>
            <person name="Tan P."/>
            <person name="Wang J."/>
            <person name="Gasser R.B."/>
        </authorList>
    </citation>
    <scope>NUCLEOTIDE SEQUENCE [LARGE SCALE GENOMIC DNA]</scope>
</reference>
<proteinExistence type="predicted"/>
<dbReference type="CTD" id="20319606"/>
<dbReference type="RefSeq" id="XP_009168695.1">
    <property type="nucleotide sequence ID" value="XM_009170431.1"/>
</dbReference>
<dbReference type="EMBL" id="KL596720">
    <property type="protein sequence ID" value="KER27535.1"/>
    <property type="molecule type" value="Genomic_DNA"/>
</dbReference>
<dbReference type="AlphaFoldDB" id="A0A074ZVZ0"/>
<evidence type="ECO:0000313" key="2">
    <source>
        <dbReference type="Proteomes" id="UP000054324"/>
    </source>
</evidence>
<organism evidence="1 2">
    <name type="scientific">Opisthorchis viverrini</name>
    <name type="common">Southeast Asian liver fluke</name>
    <dbReference type="NCBI Taxonomy" id="6198"/>
    <lineage>
        <taxon>Eukaryota</taxon>
        <taxon>Metazoa</taxon>
        <taxon>Spiralia</taxon>
        <taxon>Lophotrochozoa</taxon>
        <taxon>Platyhelminthes</taxon>
        <taxon>Trematoda</taxon>
        <taxon>Digenea</taxon>
        <taxon>Opisthorchiida</taxon>
        <taxon>Opisthorchiata</taxon>
        <taxon>Opisthorchiidae</taxon>
        <taxon>Opisthorchis</taxon>
    </lineage>
</organism>
<evidence type="ECO:0000313" key="1">
    <source>
        <dbReference type="EMBL" id="KER27535.1"/>
    </source>
</evidence>
<protein>
    <submittedName>
        <fullName evidence="1">Uncharacterized protein</fullName>
    </submittedName>
</protein>
<keyword evidence="2" id="KW-1185">Reference proteome</keyword>
<accession>A0A074ZVZ0</accession>
<dbReference type="Proteomes" id="UP000054324">
    <property type="component" value="Unassembled WGS sequence"/>
</dbReference>
<dbReference type="KEGG" id="ovi:T265_05424"/>
<dbReference type="OrthoDB" id="10564813at2759"/>
<name>A0A074ZVZ0_OPIVI</name>